<reference evidence="1" key="1">
    <citation type="submission" date="2020-05" db="EMBL/GenBank/DDBJ databases">
        <title>WGS assembly of Panicum virgatum.</title>
        <authorList>
            <person name="Lovell J.T."/>
            <person name="Jenkins J."/>
            <person name="Shu S."/>
            <person name="Juenger T.E."/>
            <person name="Schmutz J."/>
        </authorList>
    </citation>
    <scope>NUCLEOTIDE SEQUENCE</scope>
    <source>
        <strain evidence="1">AP13</strain>
    </source>
</reference>
<sequence>MLATADMGFTAGEVVHHRVRHDGLHEPFAASAGRRFLFHRLPQPGRWEKLHLLVHPGTTGRTCRVASVRHVIAAAPAATGVLVVVVCVNTATSKEFVWTGRGGLPAPASRRGSSQCWLTARARWGGEGTPWKRRTGRRRRRASQCWRRGCRRSRPWTPPRAA</sequence>
<evidence type="ECO:0000313" key="1">
    <source>
        <dbReference type="EMBL" id="KAG2586932.1"/>
    </source>
</evidence>
<dbReference type="AlphaFoldDB" id="A0A8T0RL21"/>
<keyword evidence="2" id="KW-1185">Reference proteome</keyword>
<protein>
    <submittedName>
        <fullName evidence="1">Uncharacterized protein</fullName>
    </submittedName>
</protein>
<name>A0A8T0RL21_PANVG</name>
<comment type="caution">
    <text evidence="1">The sequence shown here is derived from an EMBL/GenBank/DDBJ whole genome shotgun (WGS) entry which is preliminary data.</text>
</comment>
<organism evidence="1 2">
    <name type="scientific">Panicum virgatum</name>
    <name type="common">Blackwell switchgrass</name>
    <dbReference type="NCBI Taxonomy" id="38727"/>
    <lineage>
        <taxon>Eukaryota</taxon>
        <taxon>Viridiplantae</taxon>
        <taxon>Streptophyta</taxon>
        <taxon>Embryophyta</taxon>
        <taxon>Tracheophyta</taxon>
        <taxon>Spermatophyta</taxon>
        <taxon>Magnoliopsida</taxon>
        <taxon>Liliopsida</taxon>
        <taxon>Poales</taxon>
        <taxon>Poaceae</taxon>
        <taxon>PACMAD clade</taxon>
        <taxon>Panicoideae</taxon>
        <taxon>Panicodae</taxon>
        <taxon>Paniceae</taxon>
        <taxon>Panicinae</taxon>
        <taxon>Panicum</taxon>
        <taxon>Panicum sect. Hiantes</taxon>
    </lineage>
</organism>
<accession>A0A8T0RL21</accession>
<gene>
    <name evidence="1" type="ORF">PVAP13_5NG107362</name>
</gene>
<dbReference type="Proteomes" id="UP000823388">
    <property type="component" value="Chromosome 5N"/>
</dbReference>
<dbReference type="EMBL" id="CM029046">
    <property type="protein sequence ID" value="KAG2586932.1"/>
    <property type="molecule type" value="Genomic_DNA"/>
</dbReference>
<evidence type="ECO:0000313" key="2">
    <source>
        <dbReference type="Proteomes" id="UP000823388"/>
    </source>
</evidence>
<proteinExistence type="predicted"/>